<feature type="domain" description="DnaB/C C-terminal" evidence="2">
    <location>
        <begin position="225"/>
        <end position="281"/>
    </location>
</feature>
<proteinExistence type="inferred from homology"/>
<sequence length="333" mass="39153">MSTFMFKYKNSEFTPVSNIFIDKFMSKARGEYIKVYLLGLRYCLAGELGANSFSLANTLNLLESDIMNAWDYWNEEGVIKITEIDSLGNYSIEFLDLNSTLEEPKEDINLLSELKNSSIKDMMEDIEKLLGRPLSSKEITLYLSWQKDFNFSPELILLLIQYSASKGKTDYRYMERIAISWHDAKIKSIDEAQTFIKAREDKWLNMKKILKYLGIQNMDIMKPQEQMIEKWLDIYNFPLEMIYKACDICFERINKCDFKYIDGILNSWFRNNIQTLKDVETKSKTKPKSGFNKNSNYINYNNNSSSNTFTNRKQGSYNIDEIERKLLGWDNND</sequence>
<feature type="domain" description="DnaB/C C-terminal" evidence="2">
    <location>
        <begin position="124"/>
        <end position="194"/>
    </location>
</feature>
<dbReference type="InterPro" id="IPR006343">
    <property type="entry name" value="DnaB/C_C"/>
</dbReference>
<protein>
    <submittedName>
        <fullName evidence="3">Replication initiation and membrane attachment</fullName>
    </submittedName>
</protein>
<accession>A0A0L6Z7W6</accession>
<dbReference type="EMBL" id="LHUR01000029">
    <property type="protein sequence ID" value="KOA19060.1"/>
    <property type="molecule type" value="Genomic_DNA"/>
</dbReference>
<evidence type="ECO:0000313" key="4">
    <source>
        <dbReference type="Proteomes" id="UP000037043"/>
    </source>
</evidence>
<dbReference type="NCBIfam" id="TIGR01446">
    <property type="entry name" value="DnaD_dom"/>
    <property type="match status" value="2"/>
</dbReference>
<comment type="similarity">
    <text evidence="1">Belongs to the DnaB/DnaD family.</text>
</comment>
<dbReference type="RefSeq" id="WP_052222056.1">
    <property type="nucleotide sequence ID" value="NZ_LHUR01000029.1"/>
</dbReference>
<dbReference type="PANTHER" id="PTHR37293:SF5">
    <property type="entry name" value="DNA REPLICATION PROTEIN"/>
    <property type="match status" value="1"/>
</dbReference>
<reference evidence="4" key="1">
    <citation type="submission" date="2015-08" db="EMBL/GenBank/DDBJ databases">
        <title>Genome sequence of the strict anaerobe Clostridium homopropionicum LuHBu1 (DSM 5847T).</title>
        <authorList>
            <person name="Poehlein A."/>
            <person name="Beck M."/>
            <person name="Schiel-Bengelsdorf B."/>
            <person name="Bengelsdorf F.R."/>
            <person name="Daniel R."/>
            <person name="Duerre P."/>
        </authorList>
    </citation>
    <scope>NUCLEOTIDE SEQUENCE [LARGE SCALE GENOMIC DNA]</scope>
    <source>
        <strain evidence="4">DSM 5847</strain>
    </source>
</reference>
<name>A0A0L6Z7W6_9CLOT</name>
<gene>
    <name evidence="3" type="ORF">CLHOM_25550</name>
</gene>
<dbReference type="PIRSF" id="PIRSF033722">
    <property type="entry name" value="DnaD_CA_C3587_prd"/>
    <property type="match status" value="1"/>
</dbReference>
<organism evidence="3 4">
    <name type="scientific">Clostridium homopropionicum DSM 5847</name>
    <dbReference type="NCBI Taxonomy" id="1121318"/>
    <lineage>
        <taxon>Bacteria</taxon>
        <taxon>Bacillati</taxon>
        <taxon>Bacillota</taxon>
        <taxon>Clostridia</taxon>
        <taxon>Eubacteriales</taxon>
        <taxon>Clostridiaceae</taxon>
        <taxon>Clostridium</taxon>
    </lineage>
</organism>
<dbReference type="PANTHER" id="PTHR37293">
    <property type="entry name" value="PHAGE REPLICATION PROTEIN-RELATED"/>
    <property type="match status" value="1"/>
</dbReference>
<dbReference type="Proteomes" id="UP000037043">
    <property type="component" value="Unassembled WGS sequence"/>
</dbReference>
<evidence type="ECO:0000313" key="3">
    <source>
        <dbReference type="EMBL" id="KOA19060.1"/>
    </source>
</evidence>
<dbReference type="InterPro" id="IPR017019">
    <property type="entry name" value="DNA_replication_prd_bac"/>
</dbReference>
<evidence type="ECO:0000256" key="1">
    <source>
        <dbReference type="ARBA" id="ARBA00093462"/>
    </source>
</evidence>
<dbReference type="AlphaFoldDB" id="A0A0L6Z7W6"/>
<keyword evidence="4" id="KW-1185">Reference proteome</keyword>
<dbReference type="InterPro" id="IPR053162">
    <property type="entry name" value="DnaD"/>
</dbReference>
<dbReference type="Gene3D" id="1.10.10.630">
    <property type="entry name" value="DnaD domain-like"/>
    <property type="match status" value="2"/>
</dbReference>
<dbReference type="SUPFAM" id="SSF158499">
    <property type="entry name" value="DnaD domain-like"/>
    <property type="match status" value="2"/>
</dbReference>
<comment type="caution">
    <text evidence="3">The sequence shown here is derived from an EMBL/GenBank/DDBJ whole genome shotgun (WGS) entry which is preliminary data.</text>
</comment>
<dbReference type="InterPro" id="IPR034829">
    <property type="entry name" value="DnaD-like_sf"/>
</dbReference>
<dbReference type="Pfam" id="PF07261">
    <property type="entry name" value="DnaB_2"/>
    <property type="match status" value="2"/>
</dbReference>
<dbReference type="PATRIC" id="fig|1121318.3.peg.2573"/>
<evidence type="ECO:0000259" key="2">
    <source>
        <dbReference type="Pfam" id="PF07261"/>
    </source>
</evidence>
<dbReference type="STRING" id="36844.SAMN04488501_12336"/>